<dbReference type="GO" id="GO:0006508">
    <property type="term" value="P:proteolysis"/>
    <property type="evidence" value="ECO:0007669"/>
    <property type="project" value="UniProtKB-KW"/>
</dbReference>
<sequence>MFSWSFLKRVCWIILAFAISFAALHKKEIAAQEKGGIVLEGLVISDESLAFLRSFYQILGATENTFYYELTSEQKERIFEGIREAINKELSAQDCNTIVFSKKETARFRAEMDGTIAGIGVLSQIHPDDARPHERRLEKFVARMHAKYGAIDAKNCTFAQRLSPVEKEEYEGIITALTTIGSHGLLLAEPRLGSPAEKAGLKKGWLVKTVDGKLLEGMRLEDGTALIKGAPETRAVLGVAPPEDELDRQSRAGKGNLTEITVTRAPVQSVSVWSALITAKKKDGRREKIGYVRITQFSKGSDEQFGAHLKRLAVKKLVIDVRDNGGGVRVEVLKILDRFVPPNLALITAKKEDGSVVEKLSSVTGLFDNRTFAGKIVVLVNENSASASEILAGVLRDHKRATLVGEKTLGKGSIQQTWTLPDETLFKLTVAHYALPSGEFIEGKGIEPDVKVVDDPNTPGDEAISAAVDVLLGWKSSP</sequence>
<evidence type="ECO:0000313" key="7">
    <source>
        <dbReference type="EMBL" id="OGZ10055.1"/>
    </source>
</evidence>
<keyword evidence="4" id="KW-0720">Serine protease</keyword>
<protein>
    <recommendedName>
        <fullName evidence="9">Tail specific protease domain-containing protein</fullName>
    </recommendedName>
</protein>
<dbReference type="Proteomes" id="UP000178099">
    <property type="component" value="Unassembled WGS sequence"/>
</dbReference>
<name>A0A1G2D8U2_9BACT</name>
<comment type="caution">
    <text evidence="7">The sequence shown here is derived from an EMBL/GenBank/DDBJ whole genome shotgun (WGS) entry which is preliminary data.</text>
</comment>
<dbReference type="SUPFAM" id="SSF50156">
    <property type="entry name" value="PDZ domain-like"/>
    <property type="match status" value="1"/>
</dbReference>
<dbReference type="Gene3D" id="2.30.42.10">
    <property type="match status" value="1"/>
</dbReference>
<dbReference type="AlphaFoldDB" id="A0A1G2D8U2"/>
<dbReference type="SUPFAM" id="SSF52096">
    <property type="entry name" value="ClpP/crotonase"/>
    <property type="match status" value="1"/>
</dbReference>
<accession>A0A1G2D8U2</accession>
<proteinExistence type="inferred from homology"/>
<evidence type="ECO:0000313" key="8">
    <source>
        <dbReference type="Proteomes" id="UP000178099"/>
    </source>
</evidence>
<dbReference type="GO" id="GO:0008236">
    <property type="term" value="F:serine-type peptidase activity"/>
    <property type="evidence" value="ECO:0007669"/>
    <property type="project" value="UniProtKB-KW"/>
</dbReference>
<feature type="domain" description="Tail specific protease" evidence="6">
    <location>
        <begin position="255"/>
        <end position="453"/>
    </location>
</feature>
<organism evidence="7 8">
    <name type="scientific">Candidatus Lloydbacteria bacterium RIFCSPHIGHO2_02_FULL_51_22</name>
    <dbReference type="NCBI Taxonomy" id="1798663"/>
    <lineage>
        <taxon>Bacteria</taxon>
        <taxon>Candidatus Lloydiibacteriota</taxon>
    </lineage>
</organism>
<dbReference type="GO" id="GO:0030288">
    <property type="term" value="C:outer membrane-bounded periplasmic space"/>
    <property type="evidence" value="ECO:0007669"/>
    <property type="project" value="TreeGrafter"/>
</dbReference>
<dbReference type="PANTHER" id="PTHR32060">
    <property type="entry name" value="TAIL-SPECIFIC PROTEASE"/>
    <property type="match status" value="1"/>
</dbReference>
<evidence type="ECO:0000256" key="2">
    <source>
        <dbReference type="ARBA" id="ARBA00022670"/>
    </source>
</evidence>
<dbReference type="SMART" id="SM00245">
    <property type="entry name" value="TSPc"/>
    <property type="match status" value="1"/>
</dbReference>
<evidence type="ECO:0000256" key="4">
    <source>
        <dbReference type="ARBA" id="ARBA00022825"/>
    </source>
</evidence>
<dbReference type="InterPro" id="IPR029045">
    <property type="entry name" value="ClpP/crotonase-like_dom_sf"/>
</dbReference>
<dbReference type="InterPro" id="IPR005151">
    <property type="entry name" value="Tail-specific_protease"/>
</dbReference>
<dbReference type="Pfam" id="PF03572">
    <property type="entry name" value="Peptidase_S41"/>
    <property type="match status" value="1"/>
</dbReference>
<reference evidence="7 8" key="1">
    <citation type="journal article" date="2016" name="Nat. Commun.">
        <title>Thousands of microbial genomes shed light on interconnected biogeochemical processes in an aquifer system.</title>
        <authorList>
            <person name="Anantharaman K."/>
            <person name="Brown C.T."/>
            <person name="Hug L.A."/>
            <person name="Sharon I."/>
            <person name="Castelle C.J."/>
            <person name="Probst A.J."/>
            <person name="Thomas B.C."/>
            <person name="Singh A."/>
            <person name="Wilkins M.J."/>
            <person name="Karaoz U."/>
            <person name="Brodie E.L."/>
            <person name="Williams K.H."/>
            <person name="Hubbard S.S."/>
            <person name="Banfield J.F."/>
        </authorList>
    </citation>
    <scope>NUCLEOTIDE SEQUENCE [LARGE SCALE GENOMIC DNA]</scope>
</reference>
<dbReference type="CDD" id="cd07560">
    <property type="entry name" value="Peptidase_S41_CPP"/>
    <property type="match status" value="1"/>
</dbReference>
<keyword evidence="2" id="KW-0645">Protease</keyword>
<dbReference type="InterPro" id="IPR001478">
    <property type="entry name" value="PDZ"/>
</dbReference>
<dbReference type="InterPro" id="IPR004447">
    <property type="entry name" value="Peptidase_S41A"/>
</dbReference>
<evidence type="ECO:0008006" key="9">
    <source>
        <dbReference type="Google" id="ProtNLM"/>
    </source>
</evidence>
<evidence type="ECO:0000259" key="6">
    <source>
        <dbReference type="SMART" id="SM00245"/>
    </source>
</evidence>
<dbReference type="PANTHER" id="PTHR32060:SF22">
    <property type="entry name" value="CARBOXYL-TERMINAL-PROCESSING PEPTIDASE 3, CHLOROPLASTIC"/>
    <property type="match status" value="1"/>
</dbReference>
<comment type="similarity">
    <text evidence="1">Belongs to the peptidase S41A family.</text>
</comment>
<dbReference type="Gene3D" id="3.90.226.10">
    <property type="entry name" value="2-enoyl-CoA Hydratase, Chain A, domain 1"/>
    <property type="match status" value="1"/>
</dbReference>
<evidence type="ECO:0000259" key="5">
    <source>
        <dbReference type="SMART" id="SM00228"/>
    </source>
</evidence>
<gene>
    <name evidence="7" type="ORF">A3D67_04020</name>
</gene>
<keyword evidence="3" id="KW-0378">Hydrolase</keyword>
<feature type="domain" description="PDZ" evidence="5">
    <location>
        <begin position="169"/>
        <end position="243"/>
    </location>
</feature>
<evidence type="ECO:0000256" key="1">
    <source>
        <dbReference type="ARBA" id="ARBA00009179"/>
    </source>
</evidence>
<dbReference type="EMBL" id="MHLN01000044">
    <property type="protein sequence ID" value="OGZ10055.1"/>
    <property type="molecule type" value="Genomic_DNA"/>
</dbReference>
<dbReference type="SMART" id="SM00228">
    <property type="entry name" value="PDZ"/>
    <property type="match status" value="1"/>
</dbReference>
<dbReference type="GO" id="GO:0007165">
    <property type="term" value="P:signal transduction"/>
    <property type="evidence" value="ECO:0007669"/>
    <property type="project" value="TreeGrafter"/>
</dbReference>
<dbReference type="GO" id="GO:0004175">
    <property type="term" value="F:endopeptidase activity"/>
    <property type="evidence" value="ECO:0007669"/>
    <property type="project" value="TreeGrafter"/>
</dbReference>
<dbReference type="Gene3D" id="3.30.750.44">
    <property type="match status" value="1"/>
</dbReference>
<evidence type="ECO:0000256" key="3">
    <source>
        <dbReference type="ARBA" id="ARBA00022801"/>
    </source>
</evidence>
<dbReference type="InterPro" id="IPR036034">
    <property type="entry name" value="PDZ_sf"/>
</dbReference>